<comment type="caution">
    <text evidence="4">The sequence shown here is derived from an EMBL/GenBank/DDBJ whole genome shotgun (WGS) entry which is preliminary data.</text>
</comment>
<keyword evidence="1" id="KW-0812">Transmembrane</keyword>
<dbReference type="InterPro" id="IPR011933">
    <property type="entry name" value="Double_TM_dom"/>
</dbReference>
<keyword evidence="1" id="KW-1133">Transmembrane helix</keyword>
<dbReference type="Proteomes" id="UP001208041">
    <property type="component" value="Unassembled WGS sequence"/>
</dbReference>
<protein>
    <submittedName>
        <fullName evidence="4">DUF4159 domain-containing protein</fullName>
    </submittedName>
</protein>
<evidence type="ECO:0000259" key="2">
    <source>
        <dbReference type="Pfam" id="PF07584"/>
    </source>
</evidence>
<organism evidence="4 5">
    <name type="scientific">Halocynthiibacter halioticoli</name>
    <dbReference type="NCBI Taxonomy" id="2986804"/>
    <lineage>
        <taxon>Bacteria</taxon>
        <taxon>Pseudomonadati</taxon>
        <taxon>Pseudomonadota</taxon>
        <taxon>Alphaproteobacteria</taxon>
        <taxon>Rhodobacterales</taxon>
        <taxon>Paracoccaceae</taxon>
        <taxon>Halocynthiibacter</taxon>
    </lineage>
</organism>
<gene>
    <name evidence="4" type="ORF">OH136_02405</name>
</gene>
<dbReference type="InterPro" id="IPR025297">
    <property type="entry name" value="DUF4159"/>
</dbReference>
<dbReference type="CDD" id="cd03143">
    <property type="entry name" value="A4_beta-galactosidase_middle_domain"/>
    <property type="match status" value="1"/>
</dbReference>
<proteinExistence type="predicted"/>
<feature type="domain" description="DUF4159" evidence="3">
    <location>
        <begin position="689"/>
        <end position="907"/>
    </location>
</feature>
<dbReference type="Pfam" id="PF13709">
    <property type="entry name" value="DUF4159"/>
    <property type="match status" value="1"/>
</dbReference>
<evidence type="ECO:0000259" key="3">
    <source>
        <dbReference type="Pfam" id="PF13709"/>
    </source>
</evidence>
<dbReference type="RefSeq" id="WP_263952241.1">
    <property type="nucleotide sequence ID" value="NZ_JAOYFC010000001.1"/>
</dbReference>
<dbReference type="InterPro" id="IPR024163">
    <property type="entry name" value="Aerotolerance_reg_N"/>
</dbReference>
<dbReference type="InterPro" id="IPR029062">
    <property type="entry name" value="Class_I_gatase-like"/>
</dbReference>
<dbReference type="AlphaFoldDB" id="A0AAE3LUA3"/>
<dbReference type="Gene3D" id="3.40.50.12140">
    <property type="entry name" value="Domain of unknown function DUF4159"/>
    <property type="match status" value="1"/>
</dbReference>
<keyword evidence="5" id="KW-1185">Reference proteome</keyword>
<feature type="domain" description="Aerotolerance regulator N-terminal" evidence="2">
    <location>
        <begin position="7"/>
        <end position="81"/>
    </location>
</feature>
<dbReference type="PANTHER" id="PTHR37464">
    <property type="entry name" value="BLL2463 PROTEIN"/>
    <property type="match status" value="1"/>
</dbReference>
<dbReference type="Gene3D" id="3.40.50.880">
    <property type="match status" value="1"/>
</dbReference>
<reference evidence="4" key="1">
    <citation type="submission" date="2022-10" db="EMBL/GenBank/DDBJ databases">
        <authorList>
            <person name="Yue Y."/>
        </authorList>
    </citation>
    <scope>NUCLEOTIDE SEQUENCE</scope>
    <source>
        <strain evidence="4">Z654</strain>
    </source>
</reference>
<dbReference type="NCBIfam" id="TIGR02226">
    <property type="entry name" value="two_anch"/>
    <property type="match status" value="1"/>
</dbReference>
<feature type="transmembrane region" description="Helical" evidence="1">
    <location>
        <begin position="61"/>
        <end position="83"/>
    </location>
</feature>
<name>A0AAE3LUA3_9RHOB</name>
<keyword evidence="1" id="KW-0472">Membrane</keyword>
<dbReference type="EMBL" id="JAOYFC010000001">
    <property type="protein sequence ID" value="MCV6823395.1"/>
    <property type="molecule type" value="Genomic_DNA"/>
</dbReference>
<dbReference type="PANTHER" id="PTHR37464:SF1">
    <property type="entry name" value="BLL2463 PROTEIN"/>
    <property type="match status" value="1"/>
</dbReference>
<evidence type="ECO:0000313" key="5">
    <source>
        <dbReference type="Proteomes" id="UP001208041"/>
    </source>
</evidence>
<evidence type="ECO:0000256" key="1">
    <source>
        <dbReference type="SAM" id="Phobius"/>
    </source>
</evidence>
<sequence>MASLLPISFAYPWLLLGLLALPLLIWLLRAVPPAPVLQRFPAVGLLLGLKDDEAQSDRTPWWLLALRIFALAAVIVGFAGPVLDPKTPPAEGRGDLLVVMDSTWASAAGWSRTRTTLEAELEAASRAGRRVAVLQLTDGTTEAPQFNTAEHWLAAVPSLVPHPYEVGVDRVLERIEGIEGNELDVFWMSDGRNWQGREDVLAALEELGPVRVYETGAPIFALAAAEFQDRAITVPVLRDVTVSAEGLSVAVIGPDPSGVERVLLQTPVEFDGGSMETEVVLELPPEIRNRITRLTLTGQNHAGAVWLSDDALKRREVALFSAQSEQEALAVLDPLHYLRQALVPSTDLIDGAVAETLLANPDVVIFADIARLADEDNAALIEWVEKGGLLVRFAGPRLAASDLSRAEEDPLMPVRLRAGGRTVGGAMSWGQPRELAPFAAESPFFGLEVPDDVAITAQVIAEPDPTLSARVLASLKDGTPLVTRKELGNGHVVLFHVTASARWSTLPLSGLFVQMMERLAISSQGMPLEEQKLEGTVWTPKQVLDGFGQIGLPSAELAGVKGEQLAEAPLSAEVPPGVYTSEDRQIARNVGVDAEQLLPMDWPTRIPVDGVVVERPQPLKGILLAAALVALLADALAALMLSGKLRREVVHGAFAAAAVMLFAAEDARAQEELPPLDPKAYAATREVVMAYVETGDTAVDEVSYAGLYGLGLVLNLRTSIEPAEPIAIDLEEDELAFYPMIYWPITPEQPLPTPAAYAKLNRYMQKGGLILFDTRDADRVSYRGTSENARKLQQLARQLDIPPLEPVPDDHVLRRTFYLLSDLPGRYYGPDVWVEAAPADAERAEGMPFRNLNDGVTPVVIGGNDWAAAWAMTENGNRMFTVGRGRGGERQRELAFRFGVNLMMHVLTGNYKSDQVHVPDLLERLGQ</sequence>
<evidence type="ECO:0000313" key="4">
    <source>
        <dbReference type="EMBL" id="MCV6823395.1"/>
    </source>
</evidence>
<accession>A0AAE3LUA3</accession>
<dbReference type="SUPFAM" id="SSF52317">
    <property type="entry name" value="Class I glutamine amidotransferase-like"/>
    <property type="match status" value="1"/>
</dbReference>
<dbReference type="Pfam" id="PF07584">
    <property type="entry name" value="BatA"/>
    <property type="match status" value="1"/>
</dbReference>